<dbReference type="GO" id="GO:0051782">
    <property type="term" value="P:negative regulation of cell division"/>
    <property type="evidence" value="ECO:0007669"/>
    <property type="project" value="TreeGrafter"/>
</dbReference>
<reference evidence="3 4" key="1">
    <citation type="submission" date="2024-01" db="EMBL/GenBank/DDBJ databases">
        <title>Complete Genome Sequence of Alkalicoccus halolimnae BZ-SZ-XJ29T, a Moderately Halophilic Bacterium Isolated from a Salt Lake.</title>
        <authorList>
            <person name="Zhao B."/>
        </authorList>
    </citation>
    <scope>NUCLEOTIDE SEQUENCE [LARGE SCALE GENOMIC DNA]</scope>
    <source>
        <strain evidence="3 4">BZ-SZ-XJ29</strain>
    </source>
</reference>
<evidence type="ECO:0000256" key="1">
    <source>
        <dbReference type="SAM" id="MobiDB-lite"/>
    </source>
</evidence>
<evidence type="ECO:0000313" key="3">
    <source>
        <dbReference type="EMBL" id="WWD80860.1"/>
    </source>
</evidence>
<dbReference type="KEGG" id="ahal:FTX54_004685"/>
<gene>
    <name evidence="3" type="ORF">FTX54_004685</name>
</gene>
<accession>A0A5C7FIY8</accession>
<dbReference type="GO" id="GO:0005829">
    <property type="term" value="C:cytosol"/>
    <property type="evidence" value="ECO:0007669"/>
    <property type="project" value="TreeGrafter"/>
</dbReference>
<feature type="domain" description="AAA" evidence="2">
    <location>
        <begin position="139"/>
        <end position="280"/>
    </location>
</feature>
<dbReference type="GO" id="GO:0009898">
    <property type="term" value="C:cytoplasmic side of plasma membrane"/>
    <property type="evidence" value="ECO:0007669"/>
    <property type="project" value="TreeGrafter"/>
</dbReference>
<dbReference type="SUPFAM" id="SSF52540">
    <property type="entry name" value="P-loop containing nucleoside triphosphate hydrolases"/>
    <property type="match status" value="1"/>
</dbReference>
<dbReference type="Gene3D" id="3.40.50.300">
    <property type="entry name" value="P-loop containing nucleotide triphosphate hydrolases"/>
    <property type="match status" value="1"/>
</dbReference>
<organism evidence="3 4">
    <name type="scientific">Alkalicoccus halolimnae</name>
    <dbReference type="NCBI Taxonomy" id="1667239"/>
    <lineage>
        <taxon>Bacteria</taxon>
        <taxon>Bacillati</taxon>
        <taxon>Bacillota</taxon>
        <taxon>Bacilli</taxon>
        <taxon>Bacillales</taxon>
        <taxon>Bacillaceae</taxon>
        <taxon>Alkalicoccus</taxon>
    </lineage>
</organism>
<dbReference type="InterPro" id="IPR025669">
    <property type="entry name" value="AAA_dom"/>
</dbReference>
<dbReference type="AlphaFoldDB" id="A0A5C7FIY8"/>
<keyword evidence="4" id="KW-1185">Reference proteome</keyword>
<dbReference type="GO" id="GO:0016887">
    <property type="term" value="F:ATP hydrolysis activity"/>
    <property type="evidence" value="ECO:0007669"/>
    <property type="project" value="TreeGrafter"/>
</dbReference>
<name>A0A5C7FIY8_9BACI</name>
<evidence type="ECO:0000259" key="2">
    <source>
        <dbReference type="Pfam" id="PF13614"/>
    </source>
</evidence>
<protein>
    <submittedName>
        <fullName evidence="3">AAA family ATPase</fullName>
    </submittedName>
</protein>
<dbReference type="InterPro" id="IPR050625">
    <property type="entry name" value="ParA/MinD_ATPase"/>
</dbReference>
<dbReference type="PANTHER" id="PTHR43384">
    <property type="entry name" value="SEPTUM SITE-DETERMINING PROTEIN MIND HOMOLOG, CHLOROPLASTIC-RELATED"/>
    <property type="match status" value="1"/>
</dbReference>
<dbReference type="Pfam" id="PF13614">
    <property type="entry name" value="AAA_31"/>
    <property type="match status" value="1"/>
</dbReference>
<feature type="region of interest" description="Disordered" evidence="1">
    <location>
        <begin position="373"/>
        <end position="393"/>
    </location>
</feature>
<dbReference type="Proteomes" id="UP000321816">
    <property type="component" value="Chromosome"/>
</dbReference>
<feature type="compositionally biased region" description="Basic residues" evidence="1">
    <location>
        <begin position="383"/>
        <end position="393"/>
    </location>
</feature>
<dbReference type="EMBL" id="CP144914">
    <property type="protein sequence ID" value="WWD80860.1"/>
    <property type="molecule type" value="Genomic_DNA"/>
</dbReference>
<proteinExistence type="predicted"/>
<dbReference type="RefSeq" id="WP_147803218.1">
    <property type="nucleotide sequence ID" value="NZ_CP144914.1"/>
</dbReference>
<evidence type="ECO:0000313" key="4">
    <source>
        <dbReference type="Proteomes" id="UP000321816"/>
    </source>
</evidence>
<dbReference type="PANTHER" id="PTHR43384:SF13">
    <property type="entry name" value="SLR0110 PROTEIN"/>
    <property type="match status" value="1"/>
</dbReference>
<dbReference type="OrthoDB" id="9794577at2"/>
<sequence>MQFNWLFYSDTNAQADLLEEALQKRDQALKRVVYLERLFDYLKTESNAAVIIRAHTVYNAYQLCSELSVKYPQLYIVLIIPDNMENARKAMQAGASNTLRFSHDKDEVRDIIIHAEKYMNHRKQLEEITEMDPSLLDQKVISICSTKGGAGRTSFTVNLALALSGEGQRVAVLDGDVQFGDAAMYLDLRPRKTIYEWIKEGENRTELDIDSFMTKHDSGVSVMPAPSRPEFFEMVTADDIQLVIQEMKKIYQIILIDNSAAISEVQLQCLNESDEILLLTDGTLPCVRNTKLYADTLDSMELKEKVRLIHNRSRKKDGMDPKKIEELTGLNIYVSLPDQQQLVERSIEEGRPYVMDNPKKPLSKQVQGMARKLLTGSDEVHKKNSKKLFSKAK</sequence>
<dbReference type="InterPro" id="IPR027417">
    <property type="entry name" value="P-loop_NTPase"/>
</dbReference>
<dbReference type="GO" id="GO:0005524">
    <property type="term" value="F:ATP binding"/>
    <property type="evidence" value="ECO:0007669"/>
    <property type="project" value="TreeGrafter"/>
</dbReference>